<dbReference type="InterPro" id="IPR001208">
    <property type="entry name" value="MCM_dom"/>
</dbReference>
<gene>
    <name evidence="5" type="ORF">NQT62_03410</name>
</gene>
<dbReference type="InterPro" id="IPR004482">
    <property type="entry name" value="Mg_chelat-rel"/>
</dbReference>
<dbReference type="Pfam" id="PF13335">
    <property type="entry name" value="Mg_chelatase_C"/>
    <property type="match status" value="1"/>
</dbReference>
<evidence type="ECO:0000313" key="5">
    <source>
        <dbReference type="EMBL" id="MCQ8895487.1"/>
    </source>
</evidence>
<dbReference type="InterPro" id="IPR003593">
    <property type="entry name" value="AAA+_ATPase"/>
</dbReference>
<dbReference type="InterPro" id="IPR000523">
    <property type="entry name" value="Mg_chelatse_chII-like_cat_dom"/>
</dbReference>
<dbReference type="SUPFAM" id="SSF52540">
    <property type="entry name" value="P-loop containing nucleoside triphosphate hydrolases"/>
    <property type="match status" value="1"/>
</dbReference>
<dbReference type="SUPFAM" id="SSF54211">
    <property type="entry name" value="Ribosomal protein S5 domain 2-like"/>
    <property type="match status" value="1"/>
</dbReference>
<evidence type="ECO:0000313" key="6">
    <source>
        <dbReference type="Proteomes" id="UP001204142"/>
    </source>
</evidence>
<feature type="domain" description="AAA+ ATPase" evidence="4">
    <location>
        <begin position="219"/>
        <end position="400"/>
    </location>
</feature>
<dbReference type="InterPro" id="IPR025158">
    <property type="entry name" value="Mg_chelat-rel_C"/>
</dbReference>
<dbReference type="Gene3D" id="3.30.230.10">
    <property type="match status" value="1"/>
</dbReference>
<dbReference type="InterPro" id="IPR027417">
    <property type="entry name" value="P-loop_NTPase"/>
</dbReference>
<dbReference type="InterPro" id="IPR020568">
    <property type="entry name" value="Ribosomal_Su5_D2-typ_SF"/>
</dbReference>
<dbReference type="PRINTS" id="PR01657">
    <property type="entry name" value="MCMFAMILY"/>
</dbReference>
<name>A0ABT1WD83_9BURK</name>
<accession>A0ABT1WD83</accession>
<sequence>MPLATLHSLTFVGLRAMPVRIEVHLSSGLPSFAIVGLPDAEIRESKERVRSALINSGFEFPAQRITVNLAPADLPKGSASFDLAIALGIASASGQLAKAKLDEWLFAGELSLSGALTGVRSPFAMAVALRRENTQTATRQRLMLPQAEAAKAACVPDVVVYGANTLFEVAAHLVGHGEPLQALEAPAQSHLTPPKPIADFSEVIGHATAKHALVTAAAGHHHIRLMGPPGSGKSMLAQRMAGLLPQLPLDEALELSAIRSLKGEGDQLVMQRPFRNPHPGCSPVSLIGGGNPPAPGEITLAHQGILFTDEVLEFERRCLEALREPLETGRVNISRAGHQASFPARFLWVCAHNPCPCGWLGHPHKECRCSPEQVRRYQAKLSGPLADRLDISIEVHPVQHDTLLNTEGRVAELRSSTEYLSLVQACRTVQLTRQGCLNGELTPGQIQQQCKPSVEAEKLLLGFAQRHHLSARALHRILRVARTLADLDTTPQISKTHMATAIQYRRNLNTLGNSAAGTQALQTRQPTAAA</sequence>
<proteinExistence type="inferred from homology"/>
<dbReference type="Pfam" id="PF01078">
    <property type="entry name" value="Mg_chelatase"/>
    <property type="match status" value="1"/>
</dbReference>
<keyword evidence="2" id="KW-0547">Nucleotide-binding</keyword>
<dbReference type="PANTHER" id="PTHR32039">
    <property type="entry name" value="MAGNESIUM-CHELATASE SUBUNIT CHLI"/>
    <property type="match status" value="1"/>
</dbReference>
<dbReference type="InterPro" id="IPR014721">
    <property type="entry name" value="Ribsml_uS5_D2-typ_fold_subgr"/>
</dbReference>
<dbReference type="RefSeq" id="WP_256763162.1">
    <property type="nucleotide sequence ID" value="NZ_JANIGO010000001.1"/>
</dbReference>
<comment type="caution">
    <text evidence="5">The sequence shown here is derived from an EMBL/GenBank/DDBJ whole genome shotgun (WGS) entry which is preliminary data.</text>
</comment>
<evidence type="ECO:0000256" key="3">
    <source>
        <dbReference type="ARBA" id="ARBA00022840"/>
    </source>
</evidence>
<dbReference type="Pfam" id="PF13541">
    <property type="entry name" value="ChlI"/>
    <property type="match status" value="1"/>
</dbReference>
<dbReference type="Proteomes" id="UP001204142">
    <property type="component" value="Unassembled WGS sequence"/>
</dbReference>
<keyword evidence="3" id="KW-0067">ATP-binding</keyword>
<dbReference type="PANTHER" id="PTHR32039:SF7">
    <property type="entry name" value="COMPETENCE PROTEIN COMM"/>
    <property type="match status" value="1"/>
</dbReference>
<comment type="similarity">
    <text evidence="1">Belongs to the Mg-chelatase subunits D/I family. ComM subfamily.</text>
</comment>
<evidence type="ECO:0000259" key="4">
    <source>
        <dbReference type="SMART" id="SM00382"/>
    </source>
</evidence>
<keyword evidence="6" id="KW-1185">Reference proteome</keyword>
<evidence type="ECO:0000256" key="1">
    <source>
        <dbReference type="ARBA" id="ARBA00006354"/>
    </source>
</evidence>
<dbReference type="NCBIfam" id="TIGR00368">
    <property type="entry name" value="YifB family Mg chelatase-like AAA ATPase"/>
    <property type="match status" value="1"/>
</dbReference>
<dbReference type="SMART" id="SM00382">
    <property type="entry name" value="AAA"/>
    <property type="match status" value="1"/>
</dbReference>
<organism evidence="5 6">
    <name type="scientific">Limnobacter humi</name>
    <dbReference type="NCBI Taxonomy" id="1778671"/>
    <lineage>
        <taxon>Bacteria</taxon>
        <taxon>Pseudomonadati</taxon>
        <taxon>Pseudomonadota</taxon>
        <taxon>Betaproteobacteria</taxon>
        <taxon>Burkholderiales</taxon>
        <taxon>Burkholderiaceae</taxon>
        <taxon>Limnobacter</taxon>
    </lineage>
</organism>
<reference evidence="5 6" key="1">
    <citation type="submission" date="2022-07" db="EMBL/GenBank/DDBJ databases">
        <authorList>
            <person name="Xamxidin M."/>
            <person name="Wu M."/>
        </authorList>
    </citation>
    <scope>NUCLEOTIDE SEQUENCE [LARGE SCALE GENOMIC DNA]</scope>
    <source>
        <strain evidence="5 6">NBRC 111650</strain>
    </source>
</reference>
<protein>
    <submittedName>
        <fullName evidence="5">YifB family Mg chelatase-like AAA ATPase</fullName>
    </submittedName>
</protein>
<evidence type="ECO:0000256" key="2">
    <source>
        <dbReference type="ARBA" id="ARBA00022741"/>
    </source>
</evidence>
<dbReference type="InterPro" id="IPR045006">
    <property type="entry name" value="CHLI-like"/>
</dbReference>
<dbReference type="EMBL" id="JANIGO010000001">
    <property type="protein sequence ID" value="MCQ8895487.1"/>
    <property type="molecule type" value="Genomic_DNA"/>
</dbReference>
<dbReference type="Gene3D" id="3.40.50.300">
    <property type="entry name" value="P-loop containing nucleotide triphosphate hydrolases"/>
    <property type="match status" value="1"/>
</dbReference>